<dbReference type="Proteomes" id="UP000645966">
    <property type="component" value="Unassembled WGS sequence"/>
</dbReference>
<organism evidence="1 2">
    <name type="scientific">Corynebacterium meridianum</name>
    <dbReference type="NCBI Taxonomy" id="2765363"/>
    <lineage>
        <taxon>Bacteria</taxon>
        <taxon>Bacillati</taxon>
        <taxon>Actinomycetota</taxon>
        <taxon>Actinomycetes</taxon>
        <taxon>Mycobacteriales</taxon>
        <taxon>Corynebacteriaceae</taxon>
        <taxon>Corynebacterium</taxon>
    </lineage>
</organism>
<evidence type="ECO:0000313" key="1">
    <source>
        <dbReference type="EMBL" id="MBI8990189.1"/>
    </source>
</evidence>
<dbReference type="RefSeq" id="WP_198739207.1">
    <property type="nucleotide sequence ID" value="NZ_JAEIOS010000015.1"/>
</dbReference>
<keyword evidence="2" id="KW-1185">Reference proteome</keyword>
<dbReference type="EMBL" id="JAEIOS010000015">
    <property type="protein sequence ID" value="MBI8990189.1"/>
    <property type="molecule type" value="Genomic_DNA"/>
</dbReference>
<dbReference type="AlphaFoldDB" id="A0A934I8F6"/>
<proteinExistence type="predicted"/>
<sequence>MNTRQMRGRPLSIVILVTLVSVLALALTFISAPTTNAETGSDRTADYVTSVDFTRTSGTAASEPLRSDEALP</sequence>
<protein>
    <submittedName>
        <fullName evidence="1">Uncharacterized protein</fullName>
    </submittedName>
</protein>
<accession>A0A934I8F6</accession>
<gene>
    <name evidence="1" type="ORF">JDV75_10545</name>
</gene>
<name>A0A934I8F6_9CORY</name>
<reference evidence="1" key="1">
    <citation type="submission" date="2020-12" db="EMBL/GenBank/DDBJ databases">
        <title>Genome public.</title>
        <authorList>
            <person name="Sun Q."/>
        </authorList>
    </citation>
    <scope>NUCLEOTIDE SEQUENCE</scope>
    <source>
        <strain evidence="1">CCM 8863</strain>
    </source>
</reference>
<evidence type="ECO:0000313" key="2">
    <source>
        <dbReference type="Proteomes" id="UP000645966"/>
    </source>
</evidence>
<comment type="caution">
    <text evidence="1">The sequence shown here is derived from an EMBL/GenBank/DDBJ whole genome shotgun (WGS) entry which is preliminary data.</text>
</comment>